<dbReference type="EMBL" id="JACHKF010000001">
    <property type="protein sequence ID" value="MBB6566592.1"/>
    <property type="molecule type" value="Genomic_DNA"/>
</dbReference>
<dbReference type="Pfam" id="PF00550">
    <property type="entry name" value="PP-binding"/>
    <property type="match status" value="1"/>
</dbReference>
<protein>
    <submittedName>
        <fullName evidence="5">Amino acid adenylation domain-containing protein</fullName>
    </submittedName>
    <submittedName>
        <fullName evidence="6">Non-ribosomal peptide synthetase</fullName>
    </submittedName>
</protein>
<evidence type="ECO:0000313" key="7">
    <source>
        <dbReference type="Proteomes" id="UP000534306"/>
    </source>
</evidence>
<keyword evidence="1" id="KW-0596">Phosphopantetheine</keyword>
<dbReference type="PANTHER" id="PTHR45527:SF1">
    <property type="entry name" value="FATTY ACID SYNTHASE"/>
    <property type="match status" value="1"/>
</dbReference>
<comment type="caution">
    <text evidence="6">The sequence shown here is derived from an EMBL/GenBank/DDBJ whole genome shotgun (WGS) entry which is preliminary data.</text>
</comment>
<dbReference type="SUPFAM" id="SSF56801">
    <property type="entry name" value="Acetyl-CoA synthetase-like"/>
    <property type="match status" value="1"/>
</dbReference>
<gene>
    <name evidence="5" type="ORF">HNR71_002229</name>
    <name evidence="6" type="ORF">HPO96_21130</name>
</gene>
<dbReference type="Pfam" id="PF13193">
    <property type="entry name" value="AMP-binding_C"/>
    <property type="match status" value="1"/>
</dbReference>
<name>A0A7Y4P1A4_9ACTN</name>
<evidence type="ECO:0000313" key="8">
    <source>
        <dbReference type="Proteomes" id="UP000553957"/>
    </source>
</evidence>
<dbReference type="InterPro" id="IPR020845">
    <property type="entry name" value="AMP-binding_CS"/>
</dbReference>
<dbReference type="InterPro" id="IPR006162">
    <property type="entry name" value="Ppantetheine_attach_site"/>
</dbReference>
<dbReference type="InterPro" id="IPR009081">
    <property type="entry name" value="PP-bd_ACP"/>
</dbReference>
<feature type="region of interest" description="Disordered" evidence="3">
    <location>
        <begin position="547"/>
        <end position="587"/>
    </location>
</feature>
<dbReference type="GO" id="GO:0005737">
    <property type="term" value="C:cytoplasm"/>
    <property type="evidence" value="ECO:0007669"/>
    <property type="project" value="TreeGrafter"/>
</dbReference>
<dbReference type="GO" id="GO:0031177">
    <property type="term" value="F:phosphopantetheine binding"/>
    <property type="evidence" value="ECO:0007669"/>
    <property type="project" value="InterPro"/>
</dbReference>
<dbReference type="Pfam" id="PF00501">
    <property type="entry name" value="AMP-binding"/>
    <property type="match status" value="2"/>
</dbReference>
<dbReference type="EMBL" id="JABJRC010000005">
    <property type="protein sequence ID" value="NOL42753.1"/>
    <property type="molecule type" value="Genomic_DNA"/>
</dbReference>
<dbReference type="SMART" id="SM00823">
    <property type="entry name" value="PKS_PP"/>
    <property type="match status" value="1"/>
</dbReference>
<dbReference type="PROSITE" id="PS00455">
    <property type="entry name" value="AMP_BINDING"/>
    <property type="match status" value="1"/>
</dbReference>
<accession>A0A7Y4P1A4</accession>
<dbReference type="InterPro" id="IPR000873">
    <property type="entry name" value="AMP-dep_synth/lig_dom"/>
</dbReference>
<dbReference type="SUPFAM" id="SSF47336">
    <property type="entry name" value="ACP-like"/>
    <property type="match status" value="1"/>
</dbReference>
<dbReference type="Gene3D" id="3.40.50.1820">
    <property type="entry name" value="alpha/beta hydrolase"/>
    <property type="match status" value="1"/>
</dbReference>
<evidence type="ECO:0000313" key="5">
    <source>
        <dbReference type="EMBL" id="MBB6566592.1"/>
    </source>
</evidence>
<dbReference type="PROSITE" id="PS00012">
    <property type="entry name" value="PHOSPHOPANTETHEINE"/>
    <property type="match status" value="1"/>
</dbReference>
<evidence type="ECO:0000259" key="4">
    <source>
        <dbReference type="PROSITE" id="PS50075"/>
    </source>
</evidence>
<organism evidence="6 7">
    <name type="scientific">Kribbella sandramycini</name>
    <dbReference type="NCBI Taxonomy" id="60450"/>
    <lineage>
        <taxon>Bacteria</taxon>
        <taxon>Bacillati</taxon>
        <taxon>Actinomycetota</taxon>
        <taxon>Actinomycetes</taxon>
        <taxon>Propionibacteriales</taxon>
        <taxon>Kribbellaceae</taxon>
        <taxon>Kribbella</taxon>
    </lineage>
</organism>
<dbReference type="PROSITE" id="PS50075">
    <property type="entry name" value="CARRIER"/>
    <property type="match status" value="1"/>
</dbReference>
<dbReference type="InterPro" id="IPR029058">
    <property type="entry name" value="AB_hydrolase_fold"/>
</dbReference>
<proteinExistence type="predicted"/>
<dbReference type="CDD" id="cd05930">
    <property type="entry name" value="A_NRPS"/>
    <property type="match status" value="1"/>
</dbReference>
<dbReference type="InterPro" id="IPR045851">
    <property type="entry name" value="AMP-bd_C_sf"/>
</dbReference>
<dbReference type="RefSeq" id="WP_171675250.1">
    <property type="nucleotide sequence ID" value="NZ_BAAAGT010000004.1"/>
</dbReference>
<dbReference type="InterPro" id="IPR020806">
    <property type="entry name" value="PKS_PP-bd"/>
</dbReference>
<dbReference type="AlphaFoldDB" id="A0A7Y4P1A4"/>
<evidence type="ECO:0000256" key="1">
    <source>
        <dbReference type="ARBA" id="ARBA00022450"/>
    </source>
</evidence>
<reference evidence="5 8" key="2">
    <citation type="submission" date="2020-08" db="EMBL/GenBank/DDBJ databases">
        <title>Sequencing the genomes of 1000 actinobacteria strains.</title>
        <authorList>
            <person name="Klenk H.-P."/>
        </authorList>
    </citation>
    <scope>NUCLEOTIDE SEQUENCE [LARGE SCALE GENOMIC DNA]</scope>
    <source>
        <strain evidence="5 8">DSM 15626</strain>
    </source>
</reference>
<reference evidence="6 7" key="1">
    <citation type="submission" date="2020-05" db="EMBL/GenBank/DDBJ databases">
        <title>Genome sequence of Kribbella sandramycini ATCC 39419.</title>
        <authorList>
            <person name="Maclea K.S."/>
            <person name="Fair J.L."/>
        </authorList>
    </citation>
    <scope>NUCLEOTIDE SEQUENCE [LARGE SCALE GENOMIC DNA]</scope>
    <source>
        <strain evidence="6 7">ATCC 39419</strain>
    </source>
</reference>
<keyword evidence="7" id="KW-1185">Reference proteome</keyword>
<keyword evidence="2" id="KW-0597">Phosphoprotein</keyword>
<dbReference type="NCBIfam" id="TIGR01733">
    <property type="entry name" value="AA-adenyl-dom"/>
    <property type="match status" value="1"/>
</dbReference>
<dbReference type="GO" id="GO:0043041">
    <property type="term" value="P:amino acid activation for nonribosomal peptide biosynthetic process"/>
    <property type="evidence" value="ECO:0007669"/>
    <property type="project" value="TreeGrafter"/>
</dbReference>
<feature type="domain" description="Carrier" evidence="4">
    <location>
        <begin position="477"/>
        <end position="552"/>
    </location>
</feature>
<evidence type="ECO:0000313" key="6">
    <source>
        <dbReference type="EMBL" id="NOL42753.1"/>
    </source>
</evidence>
<dbReference type="InterPro" id="IPR025110">
    <property type="entry name" value="AMP-bd_C"/>
</dbReference>
<dbReference type="Proteomes" id="UP000553957">
    <property type="component" value="Unassembled WGS sequence"/>
</dbReference>
<dbReference type="GO" id="GO:0044550">
    <property type="term" value="P:secondary metabolite biosynthetic process"/>
    <property type="evidence" value="ECO:0007669"/>
    <property type="project" value="TreeGrafter"/>
</dbReference>
<evidence type="ECO:0000256" key="2">
    <source>
        <dbReference type="ARBA" id="ARBA00022553"/>
    </source>
</evidence>
<dbReference type="InterPro" id="IPR036736">
    <property type="entry name" value="ACP-like_sf"/>
</dbReference>
<dbReference type="InterPro" id="IPR010071">
    <property type="entry name" value="AA_adenyl_dom"/>
</dbReference>
<dbReference type="Proteomes" id="UP000534306">
    <property type="component" value="Unassembled WGS sequence"/>
</dbReference>
<sequence length="587" mass="62486">MDNAALLPGRPPAAARTLLDILDATVAAHPDAPAIDDGDTVLTYAEFARHVAEIATRLRSDGVGPGDRIGIRMKSGRAELYLTILGILAAGAAYVPVDVDDPDERAAAVWADAEVCGVFDPEFVLRAQTQGAGRPGPDDDAWIIFTSGTTGRPKGVAVTHVSAAAFADAEARLFTALGPGDRVLAGFSVAFDASCEEMWLAWRSGACLMPAPRELVRSGADLCPWLVERGITVISTVPTLAGLWPGDALPGVRLLIFGGEACPPELAKRFITADREVWNTYGPTETTVVACAWRMVADETVRIGTPLDGWQLSVVDDAGRPVEWGATGELVIGGVGVARYLDPELEAGRFQNAPRAYRSGDLVRAERAGLIFVGRNDEQVKIRGHRIEPAAISAVLTTHPQVAQAHVGVADGRLIAYVVLRKTLEMPELRQFLGRSMPRAMVPEEFVVLDALPVTTSGKIDVRALPVPEPAAVAVIAPDASTAEIVTAVWSEVLGVPELGPDDSFFDLGGHSLSAAQARDRLSAVLGRPIATLELFTYPTVRELAARLRDPDPASTLETSRRSAGGTARTRLSRRRDRLAKPTDPPS</sequence>
<dbReference type="PANTHER" id="PTHR45527">
    <property type="entry name" value="NONRIBOSOMAL PEPTIDE SYNTHETASE"/>
    <property type="match status" value="1"/>
</dbReference>
<dbReference type="Gene3D" id="3.30.300.30">
    <property type="match status" value="1"/>
</dbReference>
<evidence type="ECO:0000256" key="3">
    <source>
        <dbReference type="SAM" id="MobiDB-lite"/>
    </source>
</evidence>
<dbReference type="Gene3D" id="3.40.50.12780">
    <property type="entry name" value="N-terminal domain of ligase-like"/>
    <property type="match status" value="1"/>
</dbReference>
<dbReference type="InterPro" id="IPR042099">
    <property type="entry name" value="ANL_N_sf"/>
</dbReference>